<dbReference type="AlphaFoldDB" id="A0AAD4HGK5"/>
<sequence>MKGKGSRDLENDNLSGESKPFSIYFGPKDHFARLASDQMQHLSSSARDILLHSNNGLRHLATMTFEEYDNPTLSPLWGFADAASVAGDGEVFQLKKSSLSQKLSLSAHPVNVLPVSLDQATITPRSNGAPIYDQAYLSQLKASTPSSRRATVAEGHDADVSMDLGETSRDDVDTAIPSESSILSAKQERERMQTHGTEDDFISLSVTKRDTVPQGRRRVREIYQRSRVHWPWQEFEKTSKRKDAMQEMIADADEEDEETVEWEREQLRPTSHEVSPTKQVYKPAASETYVLLELSGVWSL</sequence>
<evidence type="ECO:0000313" key="3">
    <source>
        <dbReference type="EMBL" id="KAG1896865.1"/>
    </source>
</evidence>
<dbReference type="GO" id="GO:0000390">
    <property type="term" value="P:spliceosomal complex disassembly"/>
    <property type="evidence" value="ECO:0007669"/>
    <property type="project" value="InterPro"/>
</dbReference>
<protein>
    <submittedName>
        <fullName evidence="3">Uncharacterized protein</fullName>
    </submittedName>
</protein>
<dbReference type="InterPro" id="IPR028211">
    <property type="entry name" value="Ntr2"/>
</dbReference>
<dbReference type="RefSeq" id="XP_041222441.1">
    <property type="nucleotide sequence ID" value="XM_041369793.1"/>
</dbReference>
<proteinExistence type="predicted"/>
<keyword evidence="4" id="KW-1185">Reference proteome</keyword>
<name>A0AAD4HGK5_9AGAM</name>
<keyword evidence="1" id="KW-0175">Coiled coil</keyword>
<feature type="coiled-coil region" evidence="1">
    <location>
        <begin position="235"/>
        <end position="265"/>
    </location>
</feature>
<gene>
    <name evidence="3" type="ORF">F5891DRAFT_1245220</name>
</gene>
<dbReference type="GeneID" id="64664091"/>
<dbReference type="Pfam" id="PF15458">
    <property type="entry name" value="NTR2"/>
    <property type="match status" value="2"/>
</dbReference>
<organism evidence="3 4">
    <name type="scientific">Suillus fuscotomentosus</name>
    <dbReference type="NCBI Taxonomy" id="1912939"/>
    <lineage>
        <taxon>Eukaryota</taxon>
        <taxon>Fungi</taxon>
        <taxon>Dikarya</taxon>
        <taxon>Basidiomycota</taxon>
        <taxon>Agaricomycotina</taxon>
        <taxon>Agaricomycetes</taxon>
        <taxon>Agaricomycetidae</taxon>
        <taxon>Boletales</taxon>
        <taxon>Suillineae</taxon>
        <taxon>Suillaceae</taxon>
        <taxon>Suillus</taxon>
    </lineage>
</organism>
<feature type="region of interest" description="Disordered" evidence="2">
    <location>
        <begin position="1"/>
        <end position="21"/>
    </location>
</feature>
<evidence type="ECO:0000256" key="2">
    <source>
        <dbReference type="SAM" id="MobiDB-lite"/>
    </source>
</evidence>
<dbReference type="GO" id="GO:0071008">
    <property type="term" value="C:U2-type post-mRNA release spliceosomal complex"/>
    <property type="evidence" value="ECO:0007669"/>
    <property type="project" value="InterPro"/>
</dbReference>
<reference evidence="3" key="1">
    <citation type="journal article" date="2020" name="New Phytol.">
        <title>Comparative genomics reveals dynamic genome evolution in host specialist ectomycorrhizal fungi.</title>
        <authorList>
            <person name="Lofgren L.A."/>
            <person name="Nguyen N.H."/>
            <person name="Vilgalys R."/>
            <person name="Ruytinx J."/>
            <person name="Liao H.L."/>
            <person name="Branco S."/>
            <person name="Kuo A."/>
            <person name="LaButti K."/>
            <person name="Lipzen A."/>
            <person name="Andreopoulos W."/>
            <person name="Pangilinan J."/>
            <person name="Riley R."/>
            <person name="Hundley H."/>
            <person name="Na H."/>
            <person name="Barry K."/>
            <person name="Grigoriev I.V."/>
            <person name="Stajich J.E."/>
            <person name="Kennedy P.G."/>
        </authorList>
    </citation>
    <scope>NUCLEOTIDE SEQUENCE</scope>
    <source>
        <strain evidence="3">FC203</strain>
    </source>
</reference>
<evidence type="ECO:0000256" key="1">
    <source>
        <dbReference type="SAM" id="Coils"/>
    </source>
</evidence>
<dbReference type="Proteomes" id="UP001195769">
    <property type="component" value="Unassembled WGS sequence"/>
</dbReference>
<comment type="caution">
    <text evidence="3">The sequence shown here is derived from an EMBL/GenBank/DDBJ whole genome shotgun (WGS) entry which is preliminary data.</text>
</comment>
<dbReference type="EMBL" id="JABBWK010000051">
    <property type="protein sequence ID" value="KAG1896865.1"/>
    <property type="molecule type" value="Genomic_DNA"/>
</dbReference>
<accession>A0AAD4HGK5</accession>
<feature type="compositionally biased region" description="Basic and acidic residues" evidence="2">
    <location>
        <begin position="1"/>
        <end position="10"/>
    </location>
</feature>
<evidence type="ECO:0000313" key="4">
    <source>
        <dbReference type="Proteomes" id="UP001195769"/>
    </source>
</evidence>